<dbReference type="SUPFAM" id="SSF54106">
    <property type="entry name" value="LysM domain"/>
    <property type="match status" value="1"/>
</dbReference>
<dbReference type="EMBL" id="CP047121">
    <property type="protein sequence ID" value="QHB51250.1"/>
    <property type="molecule type" value="Genomic_DNA"/>
</dbReference>
<dbReference type="SMART" id="SM00257">
    <property type="entry name" value="LysM"/>
    <property type="match status" value="1"/>
</dbReference>
<feature type="compositionally biased region" description="Low complexity" evidence="1">
    <location>
        <begin position="1"/>
        <end position="66"/>
    </location>
</feature>
<dbReference type="InterPro" id="IPR036779">
    <property type="entry name" value="LysM_dom_sf"/>
</dbReference>
<evidence type="ECO:0000313" key="4">
    <source>
        <dbReference type="Proteomes" id="UP000465035"/>
    </source>
</evidence>
<proteinExistence type="predicted"/>
<sequence length="166" mass="17845">MAQDSSSSSDATTSSVSSASSSSAPTSSSASYAASTYPSSSASSTLAKSDAPTNSAPASSSAVSPVDEVYSEDPTVRAQQVASHYGNLKLTNQQKNFWLNHPNQCTYYEDATYQVQEGESIADVANHFERGSEQLRWYNGIGKYRKIQPGQVIYSPNRYFMVPLGE</sequence>
<dbReference type="Pfam" id="PF01476">
    <property type="entry name" value="LysM"/>
    <property type="match status" value="1"/>
</dbReference>
<dbReference type="InterPro" id="IPR018392">
    <property type="entry name" value="LysM"/>
</dbReference>
<evidence type="ECO:0000256" key="1">
    <source>
        <dbReference type="SAM" id="MobiDB-lite"/>
    </source>
</evidence>
<dbReference type="RefSeq" id="WP_159298669.1">
    <property type="nucleotide sequence ID" value="NZ_CP047121.1"/>
</dbReference>
<dbReference type="PROSITE" id="PS51782">
    <property type="entry name" value="LYSM"/>
    <property type="match status" value="1"/>
</dbReference>
<dbReference type="GeneID" id="69057312"/>
<accession>A0A6P1E568</accession>
<reference evidence="3 4" key="1">
    <citation type="submission" date="2019-12" db="EMBL/GenBank/DDBJ databases">
        <title>Lactobacillus hilgardii FLUB.</title>
        <authorList>
            <person name="Gustaw K."/>
        </authorList>
    </citation>
    <scope>NUCLEOTIDE SEQUENCE [LARGE SCALE GENOMIC DNA]</scope>
    <source>
        <strain evidence="3 4">FLUB</strain>
    </source>
</reference>
<dbReference type="SMR" id="A0A6P1E568"/>
<evidence type="ECO:0000313" key="3">
    <source>
        <dbReference type="EMBL" id="QHB51250.1"/>
    </source>
</evidence>
<gene>
    <name evidence="3" type="ORF">GQR93_02925</name>
</gene>
<organism evidence="3 4">
    <name type="scientific">Lentilactobacillus hilgardii</name>
    <name type="common">Lactobacillus hilgardii</name>
    <dbReference type="NCBI Taxonomy" id="1588"/>
    <lineage>
        <taxon>Bacteria</taxon>
        <taxon>Bacillati</taxon>
        <taxon>Bacillota</taxon>
        <taxon>Bacilli</taxon>
        <taxon>Lactobacillales</taxon>
        <taxon>Lactobacillaceae</taxon>
        <taxon>Lentilactobacillus</taxon>
    </lineage>
</organism>
<dbReference type="AlphaFoldDB" id="A0A6P1E568"/>
<dbReference type="Proteomes" id="UP000465035">
    <property type="component" value="Chromosome"/>
</dbReference>
<feature type="region of interest" description="Disordered" evidence="1">
    <location>
        <begin position="1"/>
        <end position="75"/>
    </location>
</feature>
<name>A0A6P1E568_LENHI</name>
<dbReference type="CDD" id="cd00118">
    <property type="entry name" value="LysM"/>
    <property type="match status" value="1"/>
</dbReference>
<evidence type="ECO:0000259" key="2">
    <source>
        <dbReference type="PROSITE" id="PS51782"/>
    </source>
</evidence>
<protein>
    <submittedName>
        <fullName evidence="3">LysM peptidoglycan-binding domain-containing protein</fullName>
    </submittedName>
</protein>
<dbReference type="Gene3D" id="3.10.350.10">
    <property type="entry name" value="LysM domain"/>
    <property type="match status" value="1"/>
</dbReference>
<feature type="domain" description="LysM" evidence="2">
    <location>
        <begin position="111"/>
        <end position="155"/>
    </location>
</feature>